<feature type="active site" description="Proton donor" evidence="4">
    <location>
        <position position="146"/>
    </location>
</feature>
<evidence type="ECO:0000256" key="1">
    <source>
        <dbReference type="ARBA" id="ARBA00007754"/>
    </source>
</evidence>
<dbReference type="Gene3D" id="3.20.20.80">
    <property type="entry name" value="Glycosidases"/>
    <property type="match status" value="1"/>
</dbReference>
<sequence>MPRLTRRHFFSAAGLVLAAGGAGVAARLRGEVTAAAAAAQGAVPLRLGAYDPERRLAGMSGLSVHHAFIAWNDVSTVPEERHYARSLGRQLLLTVEPWPRKRDSEAERETLFADITAGRYDAEISALCATLPGEGEEEVLLRWGHEMEDPDGRYPWAQQDPAGFIAAYRYVVRACRALVPHLRFVWSPKGESGLARYYPGAGDVDLVGLSVFGLEAADMDNTGSAQDFPAALSAKYRRVVRFGKPLVIAELGVAGGSDYRRAWLDSIATGARQFPLLRMAVYFDDRESSAWTGYGTPDWRLDRELAMQFSRQGSRA</sequence>
<dbReference type="SUPFAM" id="SSF51445">
    <property type="entry name" value="(Trans)glycosidases"/>
    <property type="match status" value="1"/>
</dbReference>
<dbReference type="OrthoDB" id="9802773at2"/>
<dbReference type="PANTHER" id="PTHR40079:SF4">
    <property type="entry name" value="GH26 DOMAIN-CONTAINING PROTEIN-RELATED"/>
    <property type="match status" value="1"/>
</dbReference>
<gene>
    <name evidence="7" type="ORF">SAMN05216548_10775</name>
</gene>
<feature type="active site" description="Nucleophile" evidence="4">
    <location>
        <position position="250"/>
    </location>
</feature>
<dbReference type="RefSeq" id="WP_092496637.1">
    <property type="nucleotide sequence ID" value="NZ_FOFG01000007.1"/>
</dbReference>
<dbReference type="InterPro" id="IPR017853">
    <property type="entry name" value="GH"/>
</dbReference>
<evidence type="ECO:0000313" key="7">
    <source>
        <dbReference type="EMBL" id="SEQ72780.1"/>
    </source>
</evidence>
<protein>
    <submittedName>
        <fullName evidence="7">Endoglucanase</fullName>
    </submittedName>
</protein>
<keyword evidence="3 4" id="KW-0326">Glycosidase</keyword>
<evidence type="ECO:0000256" key="4">
    <source>
        <dbReference type="PROSITE-ProRule" id="PRU01100"/>
    </source>
</evidence>
<dbReference type="InterPro" id="IPR000805">
    <property type="entry name" value="Glyco_hydro_26"/>
</dbReference>
<evidence type="ECO:0000313" key="8">
    <source>
        <dbReference type="Proteomes" id="UP000199647"/>
    </source>
</evidence>
<dbReference type="GO" id="GO:0006080">
    <property type="term" value="P:substituted mannan metabolic process"/>
    <property type="evidence" value="ECO:0007669"/>
    <property type="project" value="InterPro"/>
</dbReference>
<dbReference type="STRING" id="1855383.SAMN05216548_10775"/>
<feature type="chain" id="PRO_5011720941" evidence="5">
    <location>
        <begin position="19"/>
        <end position="316"/>
    </location>
</feature>
<evidence type="ECO:0000259" key="6">
    <source>
        <dbReference type="PROSITE" id="PS51764"/>
    </source>
</evidence>
<dbReference type="AlphaFoldDB" id="A0A1H9IDW3"/>
<evidence type="ECO:0000256" key="3">
    <source>
        <dbReference type="ARBA" id="ARBA00023295"/>
    </source>
</evidence>
<keyword evidence="5" id="KW-0732">Signal</keyword>
<feature type="signal peptide" evidence="5">
    <location>
        <begin position="1"/>
        <end position="18"/>
    </location>
</feature>
<accession>A0A1H9IDW3</accession>
<dbReference type="GO" id="GO:0016985">
    <property type="term" value="F:mannan endo-1,4-beta-mannosidase activity"/>
    <property type="evidence" value="ECO:0007669"/>
    <property type="project" value="InterPro"/>
</dbReference>
<dbReference type="PROSITE" id="PS51318">
    <property type="entry name" value="TAT"/>
    <property type="match status" value="1"/>
</dbReference>
<feature type="domain" description="GH26" evidence="6">
    <location>
        <begin position="19"/>
        <end position="316"/>
    </location>
</feature>
<organism evidence="7 8">
    <name type="scientific">Faunimonas pinastri</name>
    <dbReference type="NCBI Taxonomy" id="1855383"/>
    <lineage>
        <taxon>Bacteria</taxon>
        <taxon>Pseudomonadati</taxon>
        <taxon>Pseudomonadota</taxon>
        <taxon>Alphaproteobacteria</taxon>
        <taxon>Hyphomicrobiales</taxon>
        <taxon>Afifellaceae</taxon>
        <taxon>Faunimonas</taxon>
    </lineage>
</organism>
<dbReference type="Pfam" id="PF02156">
    <property type="entry name" value="Glyco_hydro_26"/>
    <property type="match status" value="1"/>
</dbReference>
<dbReference type="InterPro" id="IPR006311">
    <property type="entry name" value="TAT_signal"/>
</dbReference>
<name>A0A1H9IDW3_9HYPH</name>
<proteinExistence type="inferred from homology"/>
<reference evidence="7 8" key="1">
    <citation type="submission" date="2016-10" db="EMBL/GenBank/DDBJ databases">
        <authorList>
            <person name="de Groot N.N."/>
        </authorList>
    </citation>
    <scope>NUCLEOTIDE SEQUENCE [LARGE SCALE GENOMIC DNA]</scope>
    <source>
        <strain evidence="7 8">A52C2</strain>
    </source>
</reference>
<dbReference type="InterPro" id="IPR022790">
    <property type="entry name" value="GH26_dom"/>
</dbReference>
<comment type="similarity">
    <text evidence="1 4">Belongs to the glycosyl hydrolase 26 family.</text>
</comment>
<dbReference type="PROSITE" id="PS51764">
    <property type="entry name" value="GH26"/>
    <property type="match status" value="1"/>
</dbReference>
<keyword evidence="8" id="KW-1185">Reference proteome</keyword>
<dbReference type="Proteomes" id="UP000199647">
    <property type="component" value="Unassembled WGS sequence"/>
</dbReference>
<keyword evidence="2 4" id="KW-0378">Hydrolase</keyword>
<evidence type="ECO:0000256" key="5">
    <source>
        <dbReference type="SAM" id="SignalP"/>
    </source>
</evidence>
<dbReference type="PANTHER" id="PTHR40079">
    <property type="entry name" value="MANNAN ENDO-1,4-BETA-MANNOSIDASE E-RELATED"/>
    <property type="match status" value="1"/>
</dbReference>
<dbReference type="EMBL" id="FOFG01000007">
    <property type="protein sequence ID" value="SEQ72780.1"/>
    <property type="molecule type" value="Genomic_DNA"/>
</dbReference>
<evidence type="ECO:0000256" key="2">
    <source>
        <dbReference type="ARBA" id="ARBA00022801"/>
    </source>
</evidence>